<accession>A0A4R5VR80</accession>
<dbReference type="EMBL" id="JAVGVR010000001">
    <property type="protein sequence ID" value="MDQ6598461.1"/>
    <property type="molecule type" value="Genomic_DNA"/>
</dbReference>
<keyword evidence="5" id="KW-1185">Reference proteome</keyword>
<comment type="caution">
    <text evidence="3">The sequence shown here is derived from an EMBL/GenBank/DDBJ whole genome shotgun (WGS) entry which is preliminary data.</text>
</comment>
<evidence type="ECO:0000313" key="5">
    <source>
        <dbReference type="Proteomes" id="UP001178888"/>
    </source>
</evidence>
<feature type="region of interest" description="Disordered" evidence="1">
    <location>
        <begin position="24"/>
        <end position="59"/>
    </location>
</feature>
<organism evidence="3 4">
    <name type="scientific">Bacillus salipaludis</name>
    <dbReference type="NCBI Taxonomy" id="2547811"/>
    <lineage>
        <taxon>Bacteria</taxon>
        <taxon>Bacillati</taxon>
        <taxon>Bacillota</taxon>
        <taxon>Bacilli</taxon>
        <taxon>Bacillales</taxon>
        <taxon>Bacillaceae</taxon>
        <taxon>Bacillus</taxon>
    </lineage>
</organism>
<name>A0A4R5VR80_9BACI</name>
<dbReference type="RefSeq" id="WP_133335365.1">
    <property type="nucleotide sequence ID" value="NZ_JAVGVR010000001.1"/>
</dbReference>
<protein>
    <submittedName>
        <fullName evidence="3">Uncharacterized protein</fullName>
    </submittedName>
</protein>
<reference evidence="2" key="2">
    <citation type="submission" date="2023-08" db="EMBL/GenBank/DDBJ databases">
        <title>Nitrogen cycling bacteria in agricultural field soils.</title>
        <authorList>
            <person name="Jang J."/>
        </authorList>
    </citation>
    <scope>NUCLEOTIDE SEQUENCE</scope>
    <source>
        <strain evidence="2">PS3-36</strain>
    </source>
</reference>
<reference evidence="3 4" key="1">
    <citation type="submission" date="2019-03" db="EMBL/GenBank/DDBJ databases">
        <title>Bacillus niacini sp. nov. a Nicotinate-Metabolizing Mesophile Isolated from Soil.</title>
        <authorList>
            <person name="Zhang G."/>
        </authorList>
    </citation>
    <scope>NUCLEOTIDE SEQUENCE [LARGE SCALE GENOMIC DNA]</scope>
    <source>
        <strain evidence="3 4">WN066</strain>
    </source>
</reference>
<proteinExistence type="predicted"/>
<dbReference type="Proteomes" id="UP001178888">
    <property type="component" value="Unassembled WGS sequence"/>
</dbReference>
<dbReference type="AlphaFoldDB" id="A0A4R5VR80"/>
<sequence>MPENQPKVNIPFSPEVIAVMKDDPVFPQLGHQSFPEKSKQTTELGNKISEDQGSPNYPE</sequence>
<evidence type="ECO:0000313" key="3">
    <source>
        <dbReference type="EMBL" id="TDK60984.1"/>
    </source>
</evidence>
<evidence type="ECO:0000256" key="1">
    <source>
        <dbReference type="SAM" id="MobiDB-lite"/>
    </source>
</evidence>
<dbReference type="EMBL" id="SMYO01000006">
    <property type="protein sequence ID" value="TDK60984.1"/>
    <property type="molecule type" value="Genomic_DNA"/>
</dbReference>
<dbReference type="Proteomes" id="UP000295132">
    <property type="component" value="Unassembled WGS sequence"/>
</dbReference>
<evidence type="ECO:0000313" key="4">
    <source>
        <dbReference type="Proteomes" id="UP000295132"/>
    </source>
</evidence>
<gene>
    <name evidence="3" type="ORF">E2K98_14855</name>
    <name evidence="2" type="ORF">RCG21_19225</name>
</gene>
<evidence type="ECO:0000313" key="2">
    <source>
        <dbReference type="EMBL" id="MDQ6598461.1"/>
    </source>
</evidence>